<evidence type="ECO:0000313" key="8">
    <source>
        <dbReference type="EMBL" id="MBM6922805.1"/>
    </source>
</evidence>
<evidence type="ECO:0000256" key="3">
    <source>
        <dbReference type="ARBA" id="ARBA00022908"/>
    </source>
</evidence>
<evidence type="ECO:0000259" key="7">
    <source>
        <dbReference type="PROSITE" id="PS51898"/>
    </source>
</evidence>
<gene>
    <name evidence="8" type="ORF">H9X81_03740</name>
</gene>
<keyword evidence="4" id="KW-0238">DNA-binding</keyword>
<dbReference type="InterPro" id="IPR050090">
    <property type="entry name" value="Tyrosine_recombinase_XerCD"/>
</dbReference>
<dbReference type="InterPro" id="IPR002104">
    <property type="entry name" value="Integrase_catalytic"/>
</dbReference>
<comment type="caution">
    <text evidence="8">The sequence shown here is derived from an EMBL/GenBank/DDBJ whole genome shotgun (WGS) entry which is preliminary data.</text>
</comment>
<dbReference type="InterPro" id="IPR004107">
    <property type="entry name" value="Integrase_SAM-like_N"/>
</dbReference>
<dbReference type="Gene3D" id="1.10.443.10">
    <property type="entry name" value="Intergrase catalytic core"/>
    <property type="match status" value="1"/>
</dbReference>
<evidence type="ECO:0000256" key="4">
    <source>
        <dbReference type="ARBA" id="ARBA00023125"/>
    </source>
</evidence>
<dbReference type="PROSITE" id="PS51898">
    <property type="entry name" value="TYR_RECOMBINASE"/>
    <property type="match status" value="1"/>
</dbReference>
<dbReference type="CDD" id="cd01189">
    <property type="entry name" value="INT_ICEBs1_C_like"/>
    <property type="match status" value="1"/>
</dbReference>
<evidence type="ECO:0000256" key="2">
    <source>
        <dbReference type="ARBA" id="ARBA00008857"/>
    </source>
</evidence>
<accession>A0ABS2GMU4</accession>
<dbReference type="InterPro" id="IPR011010">
    <property type="entry name" value="DNA_brk_join_enz"/>
</dbReference>
<protein>
    <submittedName>
        <fullName evidence="8">Site-specific integrase</fullName>
    </submittedName>
</protein>
<keyword evidence="3" id="KW-0229">DNA integration</keyword>
<sequence length="429" mass="48817">MRTQTKIPSGSLQVQKGRFHMVIHVEREGKMTPVWRTTGLPAEERFRAQAETMLQETRLRLAYDPAFREEFLARKRQKPQTSALGGKKKSSAPVVKPLRPEQQTVADYLRGWYQSARPNLARATRTSYEQMLNCRILPHFEALGITMAELRPPHIQQLIDRIFAEGCNGTTAQRYYAVLKRALQVAVRQEILPGNPADRVDRPRKNQFHGSVYTAQQVKTLLDESVQDEIFLPVFLSAYYGLRRSEVLGLRWSAVDFEQKTIEINHKLVTCREDGKTITVGEDELKNKSSHRVLPLIPQVEQVLLQAREQQELYRKKFGRSWCGKWEGYICLLPDGEIITPNFLTAHFGRLLKKHNLPPIRFHDLRHTCASLLVQAGVSMKQVQLWMGHSDFSTTADIYAHLAPGALVESAGVLGSLLGEEPAETTSEN</sequence>
<dbReference type="PANTHER" id="PTHR30349">
    <property type="entry name" value="PHAGE INTEGRASE-RELATED"/>
    <property type="match status" value="1"/>
</dbReference>
<name>A0ABS2GMU4_9FIRM</name>
<keyword evidence="5" id="KW-0233">DNA recombination</keyword>
<keyword evidence="9" id="KW-1185">Reference proteome</keyword>
<organism evidence="8 9">
    <name type="scientific">Hydrogenoanaerobacterium saccharovorans</name>
    <dbReference type="NCBI Taxonomy" id="474960"/>
    <lineage>
        <taxon>Bacteria</taxon>
        <taxon>Bacillati</taxon>
        <taxon>Bacillota</taxon>
        <taxon>Clostridia</taxon>
        <taxon>Eubacteriales</taxon>
        <taxon>Oscillospiraceae</taxon>
        <taxon>Hydrogenoanaerobacterium</taxon>
    </lineage>
</organism>
<evidence type="ECO:0000256" key="6">
    <source>
        <dbReference type="SAM" id="MobiDB-lite"/>
    </source>
</evidence>
<feature type="domain" description="Tyr recombinase" evidence="7">
    <location>
        <begin position="208"/>
        <end position="412"/>
    </location>
</feature>
<dbReference type="InterPro" id="IPR013762">
    <property type="entry name" value="Integrase-like_cat_sf"/>
</dbReference>
<dbReference type="Pfam" id="PF14659">
    <property type="entry name" value="Phage_int_SAM_3"/>
    <property type="match status" value="1"/>
</dbReference>
<evidence type="ECO:0000313" key="9">
    <source>
        <dbReference type="Proteomes" id="UP000724149"/>
    </source>
</evidence>
<comment type="function">
    <text evidence="1">Site-specific tyrosine recombinase, which acts by catalyzing the cutting and rejoining of the recombining DNA molecules.</text>
</comment>
<dbReference type="EMBL" id="JACSNR010000003">
    <property type="protein sequence ID" value="MBM6922805.1"/>
    <property type="molecule type" value="Genomic_DNA"/>
</dbReference>
<proteinExistence type="inferred from homology"/>
<dbReference type="RefSeq" id="WP_204719930.1">
    <property type="nucleotide sequence ID" value="NZ_JACSNR010000003.1"/>
</dbReference>
<dbReference type="Gene3D" id="1.10.150.130">
    <property type="match status" value="1"/>
</dbReference>
<dbReference type="SUPFAM" id="SSF56349">
    <property type="entry name" value="DNA breaking-rejoining enzymes"/>
    <property type="match status" value="1"/>
</dbReference>
<comment type="similarity">
    <text evidence="2">Belongs to the 'phage' integrase family.</text>
</comment>
<evidence type="ECO:0000256" key="5">
    <source>
        <dbReference type="ARBA" id="ARBA00023172"/>
    </source>
</evidence>
<dbReference type="Pfam" id="PF00589">
    <property type="entry name" value="Phage_integrase"/>
    <property type="match status" value="1"/>
</dbReference>
<dbReference type="InterPro" id="IPR010998">
    <property type="entry name" value="Integrase_recombinase_N"/>
</dbReference>
<dbReference type="Proteomes" id="UP000724149">
    <property type="component" value="Unassembled WGS sequence"/>
</dbReference>
<reference evidence="8 9" key="1">
    <citation type="journal article" date="2021" name="Sci. Rep.">
        <title>The distribution of antibiotic resistance genes in chicken gut microbiota commensals.</title>
        <authorList>
            <person name="Juricova H."/>
            <person name="Matiasovicova J."/>
            <person name="Kubasova T."/>
            <person name="Cejkova D."/>
            <person name="Rychlik I."/>
        </authorList>
    </citation>
    <scope>NUCLEOTIDE SEQUENCE [LARGE SCALE GENOMIC DNA]</scope>
    <source>
        <strain evidence="8 9">An564</strain>
    </source>
</reference>
<dbReference type="PANTHER" id="PTHR30349:SF41">
    <property type="entry name" value="INTEGRASE_RECOMBINASE PROTEIN MJ0367-RELATED"/>
    <property type="match status" value="1"/>
</dbReference>
<feature type="region of interest" description="Disordered" evidence="6">
    <location>
        <begin position="74"/>
        <end position="94"/>
    </location>
</feature>
<evidence type="ECO:0000256" key="1">
    <source>
        <dbReference type="ARBA" id="ARBA00003283"/>
    </source>
</evidence>